<evidence type="ECO:0000256" key="1">
    <source>
        <dbReference type="SAM" id="MobiDB-lite"/>
    </source>
</evidence>
<feature type="compositionally biased region" description="Polar residues" evidence="1">
    <location>
        <begin position="330"/>
        <end position="343"/>
    </location>
</feature>
<name>A0A8S9XNC4_APOLU</name>
<evidence type="ECO:0000313" key="2">
    <source>
        <dbReference type="EMBL" id="KAF6210530.1"/>
    </source>
</evidence>
<evidence type="ECO:0000313" key="3">
    <source>
        <dbReference type="Proteomes" id="UP000466442"/>
    </source>
</evidence>
<reference evidence="2" key="1">
    <citation type="journal article" date="2021" name="Mol. Ecol. Resour.">
        <title>Apolygus lucorum genome provides insights into omnivorousness and mesophyll feeding.</title>
        <authorList>
            <person name="Liu Y."/>
            <person name="Liu H."/>
            <person name="Wang H."/>
            <person name="Huang T."/>
            <person name="Liu B."/>
            <person name="Yang B."/>
            <person name="Yin L."/>
            <person name="Li B."/>
            <person name="Zhang Y."/>
            <person name="Zhang S."/>
            <person name="Jiang F."/>
            <person name="Zhang X."/>
            <person name="Ren Y."/>
            <person name="Wang B."/>
            <person name="Wang S."/>
            <person name="Lu Y."/>
            <person name="Wu K."/>
            <person name="Fan W."/>
            <person name="Wang G."/>
        </authorList>
    </citation>
    <scope>NUCLEOTIDE SEQUENCE</scope>
    <source>
        <strain evidence="2">12Hb</strain>
    </source>
</reference>
<dbReference type="OrthoDB" id="7863416at2759"/>
<keyword evidence="3" id="KW-1185">Reference proteome</keyword>
<protein>
    <recommendedName>
        <fullName evidence="4">CCHC-type domain-containing protein</fullName>
    </recommendedName>
</protein>
<sequence>MRPSLLICLSPPFEGQLKKEEVDYESACAKMRTVEYEAQKLFEIDEVMKAALFAEEIDEEDQVKEFEDMSDYRMDILKAWGRFWLTPTAADIGSQKTPDSMLTNLMDFLKAEVENDERIRLASDGFSAETKTSAKRSEAIPTAATILSVENSAKPRVFSCIFCGKSSHNSQDCGKALNMQLKARREIVVFTLLDSEDDESIARAKKALAASELYTQLHYIDSNFGALPDKIELLQRQNTSVFIEAVETVEEFGKEKWAGQMGKKAKDKLEAVLKRNPAWEDIRAIAARLRERMETNAVMLVLSQLLLVTFVKCQSWSSTERHPWGPEPEVQSQTPDPSSNLWRNKNDKANYTGLIYAPRLAFNWIVFLVVPEHQEGAIGNIISEKFILSNCRVAFFIKYEKGSYIAFATHFLFEDHLIRSQLNIYDVEGVRGVREVNKRNVTVNRQCSPSKIDWDVSILEVTVPIFPLVPYIGIMPIAVDYKNQKIRPWVFPDQSLPRFARTTCWVGTFGRKSFNNPQPLETDYFKVQYRVYSTPLTTCFESLKFLCSPNEPCSGLRLEQIEISKAKCFTTRAKVGSVCDQDRGAPLACDGEVFLHYKGLFGYERLEGSALGKSRNGGKI</sequence>
<comment type="caution">
    <text evidence="2">The sequence shown here is derived from an EMBL/GenBank/DDBJ whole genome shotgun (WGS) entry which is preliminary data.</text>
</comment>
<gene>
    <name evidence="2" type="ORF">GE061_013636</name>
</gene>
<feature type="region of interest" description="Disordered" evidence="1">
    <location>
        <begin position="319"/>
        <end position="343"/>
    </location>
</feature>
<dbReference type="Gene3D" id="2.40.10.10">
    <property type="entry name" value="Trypsin-like serine proteases"/>
    <property type="match status" value="1"/>
</dbReference>
<dbReference type="AlphaFoldDB" id="A0A8S9XNC4"/>
<evidence type="ECO:0008006" key="4">
    <source>
        <dbReference type="Google" id="ProtNLM"/>
    </source>
</evidence>
<dbReference type="InterPro" id="IPR009003">
    <property type="entry name" value="Peptidase_S1_PA"/>
</dbReference>
<organism evidence="2 3">
    <name type="scientific">Apolygus lucorum</name>
    <name type="common">Small green plant bug</name>
    <name type="synonym">Lygocoris lucorum</name>
    <dbReference type="NCBI Taxonomy" id="248454"/>
    <lineage>
        <taxon>Eukaryota</taxon>
        <taxon>Metazoa</taxon>
        <taxon>Ecdysozoa</taxon>
        <taxon>Arthropoda</taxon>
        <taxon>Hexapoda</taxon>
        <taxon>Insecta</taxon>
        <taxon>Pterygota</taxon>
        <taxon>Neoptera</taxon>
        <taxon>Paraneoptera</taxon>
        <taxon>Hemiptera</taxon>
        <taxon>Heteroptera</taxon>
        <taxon>Panheteroptera</taxon>
        <taxon>Cimicomorpha</taxon>
        <taxon>Miridae</taxon>
        <taxon>Mirini</taxon>
        <taxon>Apolygus</taxon>
    </lineage>
</organism>
<dbReference type="EMBL" id="WIXP02000005">
    <property type="protein sequence ID" value="KAF6210530.1"/>
    <property type="molecule type" value="Genomic_DNA"/>
</dbReference>
<dbReference type="InterPro" id="IPR043504">
    <property type="entry name" value="Peptidase_S1_PA_chymotrypsin"/>
</dbReference>
<proteinExistence type="predicted"/>
<accession>A0A8S9XNC4</accession>
<dbReference type="Proteomes" id="UP000466442">
    <property type="component" value="Linkage Group LG5"/>
</dbReference>
<dbReference type="SUPFAM" id="SSF50494">
    <property type="entry name" value="Trypsin-like serine proteases"/>
    <property type="match status" value="1"/>
</dbReference>